<evidence type="ECO:0000256" key="2">
    <source>
        <dbReference type="SAM" id="Phobius"/>
    </source>
</evidence>
<dbReference type="NCBIfam" id="NF008712">
    <property type="entry name" value="PRK11715.1-1"/>
    <property type="match status" value="1"/>
</dbReference>
<keyword evidence="2" id="KW-1133">Transmembrane helix</keyword>
<evidence type="ECO:0000313" key="4">
    <source>
        <dbReference type="Proteomes" id="UP000315252"/>
    </source>
</evidence>
<evidence type="ECO:0000256" key="1">
    <source>
        <dbReference type="SAM" id="MobiDB-lite"/>
    </source>
</evidence>
<protein>
    <submittedName>
        <fullName evidence="3">Cell envelope integrity protein CreD</fullName>
    </submittedName>
</protein>
<feature type="transmembrane region" description="Helical" evidence="2">
    <location>
        <begin position="380"/>
        <end position="400"/>
    </location>
</feature>
<dbReference type="InterPro" id="IPR010364">
    <property type="entry name" value="Uncharacterised_IM_CreD"/>
</dbReference>
<dbReference type="GO" id="GO:0005886">
    <property type="term" value="C:plasma membrane"/>
    <property type="evidence" value="ECO:0007669"/>
    <property type="project" value="TreeGrafter"/>
</dbReference>
<feature type="compositionally biased region" description="Polar residues" evidence="1">
    <location>
        <begin position="483"/>
        <end position="498"/>
    </location>
</feature>
<feature type="transmembrane region" description="Helical" evidence="2">
    <location>
        <begin position="20"/>
        <end position="41"/>
    </location>
</feature>
<proteinExistence type="predicted"/>
<feature type="region of interest" description="Disordered" evidence="1">
    <location>
        <begin position="471"/>
        <end position="506"/>
    </location>
</feature>
<name>A0A545TKE2_9PROT</name>
<keyword evidence="2" id="KW-0472">Membrane</keyword>
<dbReference type="RefSeq" id="WP_142898037.1">
    <property type="nucleotide sequence ID" value="NZ_ML660058.1"/>
</dbReference>
<feature type="transmembrane region" description="Helical" evidence="2">
    <location>
        <begin position="356"/>
        <end position="374"/>
    </location>
</feature>
<sequence>MDNGQTQTPLLARHAALFKVMLLGFLVLLMLIPLEYVYSVIKERAHLSKSVTRELGESWGRSQTIAGPILLLPVEEPYVVKVKSPDYTEEKPLYLDETRWHRRNLYILPDAQQITADLTSQTRKRGIYEALLYTADAKARGSFRIPAAETLPLEDGARVQWPQAKLLVQLSDLRGSANAPKLLWGNEELLFDVRSNKLHSGLPGNLNWIQAPLPKLTPGSAAINYAFDLKLKGSSALGFVPLGRDSEFALTGDWPHPSFTGVQLPVSNEVRDDGFSAQWQISHLARGLPQVLRDDNGGAQTLVQQIHLNAVKTKLLNPVDFYRMSERSAKYGLLFIIVTFGTLFVFEAVGKRRLHVVQYLMVGAAVTLFFLLQVSLAEVIGFASAFGLAALACVALVTLYAAKITARWTRGLMLGGLLSGVYGYLFFTLQAEDQAMLMGSLLLLVLLAAAMYATRNFDWYALGERLMPPGQIPSPDPAMAGPSQESAVWGNTTSQADTPASKEPEK</sequence>
<dbReference type="Pfam" id="PF06123">
    <property type="entry name" value="CreD"/>
    <property type="match status" value="1"/>
</dbReference>
<dbReference type="AlphaFoldDB" id="A0A545TKE2"/>
<dbReference type="EMBL" id="VHSH01000007">
    <property type="protein sequence ID" value="TQV77693.1"/>
    <property type="molecule type" value="Genomic_DNA"/>
</dbReference>
<dbReference type="PIRSF" id="PIRSF004548">
    <property type="entry name" value="CreD"/>
    <property type="match status" value="1"/>
</dbReference>
<accession>A0A545TKE2</accession>
<dbReference type="PANTHER" id="PTHR30092">
    <property type="entry name" value="INNER MEMBRANE PROTEIN CRED"/>
    <property type="match status" value="1"/>
</dbReference>
<dbReference type="Proteomes" id="UP000315252">
    <property type="component" value="Unassembled WGS sequence"/>
</dbReference>
<keyword evidence="4" id="KW-1185">Reference proteome</keyword>
<reference evidence="3 4" key="1">
    <citation type="submission" date="2019-06" db="EMBL/GenBank/DDBJ databases">
        <title>Whole genome sequence for Rhodospirillaceae sp. R148.</title>
        <authorList>
            <person name="Wang G."/>
        </authorList>
    </citation>
    <scope>NUCLEOTIDE SEQUENCE [LARGE SCALE GENOMIC DNA]</scope>
    <source>
        <strain evidence="3 4">R148</strain>
    </source>
</reference>
<feature type="transmembrane region" description="Helical" evidence="2">
    <location>
        <begin position="435"/>
        <end position="453"/>
    </location>
</feature>
<feature type="transmembrane region" description="Helical" evidence="2">
    <location>
        <begin position="412"/>
        <end position="429"/>
    </location>
</feature>
<keyword evidence="2" id="KW-0812">Transmembrane</keyword>
<dbReference type="OrthoDB" id="9791851at2"/>
<comment type="caution">
    <text evidence="3">The sequence shown here is derived from an EMBL/GenBank/DDBJ whole genome shotgun (WGS) entry which is preliminary data.</text>
</comment>
<organism evidence="3 4">
    <name type="scientific">Denitrobaculum tricleocarpae</name>
    <dbReference type="NCBI Taxonomy" id="2591009"/>
    <lineage>
        <taxon>Bacteria</taxon>
        <taxon>Pseudomonadati</taxon>
        <taxon>Pseudomonadota</taxon>
        <taxon>Alphaproteobacteria</taxon>
        <taxon>Rhodospirillales</taxon>
        <taxon>Rhodospirillaceae</taxon>
        <taxon>Denitrobaculum</taxon>
    </lineage>
</organism>
<dbReference type="PANTHER" id="PTHR30092:SF0">
    <property type="entry name" value="INNER MEMBRANE PROTEIN CRED"/>
    <property type="match status" value="1"/>
</dbReference>
<evidence type="ECO:0000313" key="3">
    <source>
        <dbReference type="EMBL" id="TQV77693.1"/>
    </source>
</evidence>
<gene>
    <name evidence="3" type="primary">creD</name>
    <name evidence="3" type="ORF">FKG95_19200</name>
</gene>
<feature type="transmembrane region" description="Helical" evidence="2">
    <location>
        <begin position="331"/>
        <end position="349"/>
    </location>
</feature>